<reference evidence="2 3" key="1">
    <citation type="submission" date="2023-03" db="EMBL/GenBank/DDBJ databases">
        <title>High-quality genome of Scylla paramamosain provides insights in environmental adaptation.</title>
        <authorList>
            <person name="Zhang L."/>
        </authorList>
    </citation>
    <scope>NUCLEOTIDE SEQUENCE [LARGE SCALE GENOMIC DNA]</scope>
    <source>
        <strain evidence="2">LZ_2023a</strain>
        <tissue evidence="2">Muscle</tissue>
    </source>
</reference>
<gene>
    <name evidence="2" type="ORF">O3P69_000798</name>
</gene>
<feature type="region of interest" description="Disordered" evidence="1">
    <location>
        <begin position="514"/>
        <end position="548"/>
    </location>
</feature>
<evidence type="ECO:0000313" key="2">
    <source>
        <dbReference type="EMBL" id="KAK8402691.1"/>
    </source>
</evidence>
<evidence type="ECO:0000256" key="1">
    <source>
        <dbReference type="SAM" id="MobiDB-lite"/>
    </source>
</evidence>
<organism evidence="2 3">
    <name type="scientific">Scylla paramamosain</name>
    <name type="common">Mud crab</name>
    <dbReference type="NCBI Taxonomy" id="85552"/>
    <lineage>
        <taxon>Eukaryota</taxon>
        <taxon>Metazoa</taxon>
        <taxon>Ecdysozoa</taxon>
        <taxon>Arthropoda</taxon>
        <taxon>Crustacea</taxon>
        <taxon>Multicrustacea</taxon>
        <taxon>Malacostraca</taxon>
        <taxon>Eumalacostraca</taxon>
        <taxon>Eucarida</taxon>
        <taxon>Decapoda</taxon>
        <taxon>Pleocyemata</taxon>
        <taxon>Brachyura</taxon>
        <taxon>Eubrachyura</taxon>
        <taxon>Portunoidea</taxon>
        <taxon>Portunidae</taxon>
        <taxon>Portuninae</taxon>
        <taxon>Scylla</taxon>
    </lineage>
</organism>
<proteinExistence type="predicted"/>
<dbReference type="Proteomes" id="UP001487740">
    <property type="component" value="Unassembled WGS sequence"/>
</dbReference>
<comment type="caution">
    <text evidence="2">The sequence shown here is derived from an EMBL/GenBank/DDBJ whole genome shotgun (WGS) entry which is preliminary data.</text>
</comment>
<accession>A0AAW0US24</accession>
<feature type="region of interest" description="Disordered" evidence="1">
    <location>
        <begin position="632"/>
        <end position="652"/>
    </location>
</feature>
<feature type="region of interest" description="Disordered" evidence="1">
    <location>
        <begin position="565"/>
        <end position="585"/>
    </location>
</feature>
<name>A0AAW0US24_SCYPA</name>
<evidence type="ECO:0000313" key="3">
    <source>
        <dbReference type="Proteomes" id="UP001487740"/>
    </source>
</evidence>
<dbReference type="AlphaFoldDB" id="A0AAW0US24"/>
<protein>
    <submittedName>
        <fullName evidence="2">Uncharacterized protein</fullName>
    </submittedName>
</protein>
<sequence length="682" mass="74881">MRGGDHRLYIPYRRHPRGFRSSVALPEAEREQCNSKQAWGWNTGAAGSMHAYMNTTTATAPSTYTTSWNCIFKSGVTSVQQKHALGTQVSLISSSITSVDKPLSFTNARVTWQQEARLDTICCVGEKTAEVIPVPLILLSHRPLRLLGTTTAGLRAGAPTLTNPAAATPGSRHRCQRLPLPRCLSRYTELNPLWMNVLPFAFFNIAPGVGKEERRECRCGAVVVWLSFLLASPSLTLFHRATSAGMLDATHRDRSRYPKMPHRTNNTGLPPSPVLHHNYHKASLAATHHPPPPLPYLRNLLASRPIKNISSHAVKYPLSRLPSRSHSCSQSRLCRPHAGPAHTRVLTLLTITSAPPSTVLPHFPFQSHQDFLPCPFRVSSTPLTRLAFPFDCSRTPHALIKANSRLSPHFTSPPRQFPPPPLKYISYSPCQKSLSEGRDALSSLLNHRDIPRPVHRTARRPVPHHPSGPRGLAATTQLVPGLTGAVLKSGINHAARTCRPGRTITVRNGLRHHSVGRGHTTTVHCGDHATTVRGGPRHHSAERAAPPQCRAGRATTVRGGRYHATTVRSGPRHHSAGRATPLQCGAGHTTAVRGGPRHHECHSLHTDAISQRHMLHHPPLGHPFELQEASDVSIEKPTSNDGENKDQAGPSVSAFGPWIILPAGDRHDRCGRQLLGWLRIWY</sequence>
<keyword evidence="3" id="KW-1185">Reference proteome</keyword>
<dbReference type="EMBL" id="JARAKH010000007">
    <property type="protein sequence ID" value="KAK8402691.1"/>
    <property type="molecule type" value="Genomic_DNA"/>
</dbReference>